<dbReference type="Pfam" id="PF05343">
    <property type="entry name" value="Peptidase_M42"/>
    <property type="match status" value="1"/>
</dbReference>
<evidence type="ECO:0000256" key="5">
    <source>
        <dbReference type="ARBA" id="ARBA00022801"/>
    </source>
</evidence>
<proteinExistence type="inferred from homology"/>
<evidence type="ECO:0000313" key="8">
    <source>
        <dbReference type="Proteomes" id="UP000256971"/>
    </source>
</evidence>
<keyword evidence="8" id="KW-1185">Reference proteome</keyword>
<evidence type="ECO:0000256" key="6">
    <source>
        <dbReference type="PIRNR" id="PIRNR001123"/>
    </source>
</evidence>
<dbReference type="Proteomes" id="UP000256971">
    <property type="component" value="Chromosome"/>
</dbReference>
<evidence type="ECO:0000256" key="2">
    <source>
        <dbReference type="ARBA" id="ARBA00022438"/>
    </source>
</evidence>
<keyword evidence="3" id="KW-0645">Protease</keyword>
<dbReference type="CDD" id="cd05657">
    <property type="entry name" value="M42_glucanase_like"/>
    <property type="match status" value="1"/>
</dbReference>
<comment type="similarity">
    <text evidence="1 6">Belongs to the peptidase M42 family.</text>
</comment>
<reference evidence="7 8" key="1">
    <citation type="submission" date="2018-08" db="EMBL/GenBank/DDBJ databases">
        <title>Complete genome sequence of type strain Thalassospira indica MCCC 1A01103T, isolated from isolated from deep seawater of the Indian Ocean.</title>
        <authorList>
            <person name="Liu Y."/>
        </authorList>
    </citation>
    <scope>NUCLEOTIDE SEQUENCE [LARGE SCALE GENOMIC DNA]</scope>
    <source>
        <strain evidence="7 8">PB8BT</strain>
    </source>
</reference>
<dbReference type="InterPro" id="IPR008007">
    <property type="entry name" value="Peptidase_M42"/>
</dbReference>
<evidence type="ECO:0000313" key="7">
    <source>
        <dbReference type="EMBL" id="AXO15581.1"/>
    </source>
</evidence>
<dbReference type="Gene3D" id="3.40.630.10">
    <property type="entry name" value="Zn peptidases"/>
    <property type="match status" value="1"/>
</dbReference>
<organism evidence="7 8">
    <name type="scientific">Thalassospira indica</name>
    <dbReference type="NCBI Taxonomy" id="1891279"/>
    <lineage>
        <taxon>Bacteria</taxon>
        <taxon>Pseudomonadati</taxon>
        <taxon>Pseudomonadota</taxon>
        <taxon>Alphaproteobacteria</taxon>
        <taxon>Rhodospirillales</taxon>
        <taxon>Thalassospiraceae</taxon>
        <taxon>Thalassospira</taxon>
    </lineage>
</organism>
<dbReference type="NCBIfam" id="TIGR03106">
    <property type="entry name" value="trio_M42_hydro"/>
    <property type="match status" value="1"/>
</dbReference>
<keyword evidence="4" id="KW-0479">Metal-binding</keyword>
<dbReference type="SUPFAM" id="SSF53187">
    <property type="entry name" value="Zn-dependent exopeptidases"/>
    <property type="match status" value="1"/>
</dbReference>
<dbReference type="PIRSF" id="PIRSF001123">
    <property type="entry name" value="PepA_GA"/>
    <property type="match status" value="1"/>
</dbReference>
<dbReference type="RefSeq" id="WP_064788376.1">
    <property type="nucleotide sequence ID" value="NZ_CP031555.1"/>
</dbReference>
<keyword evidence="2" id="KW-0031">Aminopeptidase</keyword>
<gene>
    <name evidence="7" type="ORF">DY252_16160</name>
</gene>
<sequence>MSETHIDRQYLSAVLARLLTIDSPTGMTERAVDFVCDELRDMGISFELTRRGAIRAVIPGQAKGSDRAVAAHLDTLGAMVKQIKDNGRLEVAMIGHWSSRFAEGARVTVYSDNGKTTRGTILTIKASGHTYNTEIESQPVTWEQLELRLDARVANRDDVVALGINVGDMVAIDTNAEFTDSGFVVSRHLDDKAGVAAVLAAVRALVTGKVSLPVDCKILFTIAEEVGHGAPHILDDDIAELVAVDNGTFAPGQNTSEYGVTIAMKDMSGPFDRKLNRHLLDLCEANGIEHSRDVFKFYRSDVAAGIEAGYDARGSLICFGLDASHGHERAHIDSFVAVGELLVAYLQSPLLGSDV</sequence>
<dbReference type="EMBL" id="CP031555">
    <property type="protein sequence ID" value="AXO15581.1"/>
    <property type="molecule type" value="Genomic_DNA"/>
</dbReference>
<dbReference type="InterPro" id="IPR051464">
    <property type="entry name" value="Peptidase_M42_aminopept"/>
</dbReference>
<dbReference type="Gene3D" id="2.40.30.40">
    <property type="entry name" value="Peptidase M42, domain 2"/>
    <property type="match status" value="1"/>
</dbReference>
<dbReference type="PANTHER" id="PTHR32481">
    <property type="entry name" value="AMINOPEPTIDASE"/>
    <property type="match status" value="1"/>
</dbReference>
<keyword evidence="5" id="KW-0378">Hydrolase</keyword>
<protein>
    <submittedName>
        <fullName evidence="7">Osmoprotectant NAGGN system M42 family peptidase</fullName>
    </submittedName>
</protein>
<evidence type="ECO:0000256" key="4">
    <source>
        <dbReference type="ARBA" id="ARBA00022723"/>
    </source>
</evidence>
<dbReference type="PANTHER" id="PTHR32481:SF7">
    <property type="entry name" value="AMINOPEPTIDASE YHFE-RELATED"/>
    <property type="match status" value="1"/>
</dbReference>
<dbReference type="InterPro" id="IPR017537">
    <property type="entry name" value="Peptidase_M42_hydrolase"/>
</dbReference>
<dbReference type="InterPro" id="IPR023367">
    <property type="entry name" value="Peptidase_M42_dom2"/>
</dbReference>
<evidence type="ECO:0000256" key="1">
    <source>
        <dbReference type="ARBA" id="ARBA00006272"/>
    </source>
</evidence>
<evidence type="ECO:0000256" key="3">
    <source>
        <dbReference type="ARBA" id="ARBA00022670"/>
    </source>
</evidence>
<dbReference type="SUPFAM" id="SSF101821">
    <property type="entry name" value="Aminopeptidase/glucanase lid domain"/>
    <property type="match status" value="1"/>
</dbReference>
<name>A0ABM6Y2W5_9PROT</name>
<accession>A0ABM6Y2W5</accession>